<dbReference type="PANTHER" id="PTHR32063">
    <property type="match status" value="1"/>
</dbReference>
<dbReference type="Proteomes" id="UP000262325">
    <property type="component" value="Unassembled WGS sequence"/>
</dbReference>
<dbReference type="Gene3D" id="3.30.2090.10">
    <property type="entry name" value="Multidrug efflux transporter AcrB TolC docking domain, DN and DC subdomains"/>
    <property type="match status" value="2"/>
</dbReference>
<dbReference type="GO" id="GO:0005886">
    <property type="term" value="C:plasma membrane"/>
    <property type="evidence" value="ECO:0007669"/>
    <property type="project" value="TreeGrafter"/>
</dbReference>
<sequence length="1035" mass="113361">MNIIKFAINRPVTVIVGILLIVLFGLLSIGKLPVQLSPDIQLPKITVTTTWPGASPNEVEVEIVDKQEEKLKDLRGLQLMESSSYNGRSEITLTFDLDVPIDTAMVRVSNKLNEVSDYPDNANEPIIDASGAQGSPIIWMAVQSMPGNERHVDTYKTFFDDEIKPYFSRIEGVGNVMVFGGTASRLEIITNTDKLAVNSLSIPDVANSVAVANNDVPAGIMGVGKNSYRIRTKSKFENPDAPNSVVLSSNGVNTVRVNDVAKTQLGYEPQLNSIMHNAKPTIVMGITKQKGSNVLEITEKVRQEVKRLNESILHDKGVNLKVVHEQTPYINTAINTVKLNILIGGILVIIVLILFLRSFSSTVTTAIALPVSAIGTFIFLNAFGRSLNVISLAGISFAVGMLVDNAIVVLENIDRHRKMGKKPFNACYDGTVEVWSAVFTSTTTTIVVFLPIIFMQQEVGQLFKDIAIAITFAIILSYLVSVIAIPSIAHQFFKISKSKKRKGEAIGRFGMFFVNIIMFFSKQSLRNYFTRFATVISLTLVAVLTVYFLMPKAEYLPQGNQNLILNILVPPPGMSYEKKKEIGNTIYEKTAPYFKQDYKNGIPKIDEIFYIGADRITLFGATSVHETEAKKMIPLFNRIINEMPGMYGVSIQTGIFQNDISEGRTVKVDVMGNDLQQITGAARKLYGAISQAMPEAQIRPVPSLEISYPEANIVPQRKQLAANGFNERDLGIIVDSLMDGHKIGDYKPGGEEAIDMVVTGEESKYNSPEDIMDSTVATRSGDLVKLRDLADLQYTKGVTQINHLERSRVISLEVTPPEDIPLQTAMDTIAQKIIQPMKEKGALSGLNTNLGGNADKLAIALQSLSGNFLLAVIIVYLLMAAIFENFFYPFIILFTVPLAAAGGFVGLKLVNMFIAPQAFDVLTMLGFIILVGTVVNNAILIVYQTLNNMNNEGLGGVGAIIKSVETRIRPIFMSMMTTFFGMLPLVLAQGSGTELYRGIGSVLLGGLAISTVFTLFVIPSLLGIFIGHKKGKTEY</sequence>
<feature type="transmembrane region" description="Helical" evidence="1">
    <location>
        <begin position="1002"/>
        <end position="1026"/>
    </location>
</feature>
<dbReference type="SUPFAM" id="SSF82693">
    <property type="entry name" value="Multidrug efflux transporter AcrB pore domain, PN1, PN2, PC1 and PC2 subdomains"/>
    <property type="match status" value="2"/>
</dbReference>
<feature type="transmembrane region" description="Helical" evidence="1">
    <location>
        <begin position="528"/>
        <end position="550"/>
    </location>
</feature>
<feature type="transmembrane region" description="Helical" evidence="1">
    <location>
        <begin position="466"/>
        <end position="493"/>
    </location>
</feature>
<proteinExistence type="predicted"/>
<feature type="transmembrane region" description="Helical" evidence="1">
    <location>
        <begin position="12"/>
        <end position="30"/>
    </location>
</feature>
<keyword evidence="1" id="KW-0472">Membrane</keyword>
<feature type="transmembrane region" description="Helical" evidence="1">
    <location>
        <begin position="434"/>
        <end position="454"/>
    </location>
</feature>
<dbReference type="InterPro" id="IPR027463">
    <property type="entry name" value="AcrB_DN_DC_subdom"/>
</dbReference>
<gene>
    <name evidence="2" type="ORF">DHM44_09380</name>
</gene>
<evidence type="ECO:0000313" key="2">
    <source>
        <dbReference type="EMBL" id="HCW93878.1"/>
    </source>
</evidence>
<dbReference type="EMBL" id="DPPF01000198">
    <property type="protein sequence ID" value="HCW93878.1"/>
    <property type="molecule type" value="Genomic_DNA"/>
</dbReference>
<feature type="transmembrane region" description="Helical" evidence="1">
    <location>
        <begin position="971"/>
        <end position="990"/>
    </location>
</feature>
<dbReference type="Gene3D" id="1.20.1640.10">
    <property type="entry name" value="Multidrug efflux transporter AcrB transmembrane domain"/>
    <property type="match status" value="2"/>
</dbReference>
<keyword evidence="1" id="KW-0812">Transmembrane</keyword>
<evidence type="ECO:0000313" key="3">
    <source>
        <dbReference type="Proteomes" id="UP000262325"/>
    </source>
</evidence>
<dbReference type="SUPFAM" id="SSF82714">
    <property type="entry name" value="Multidrug efflux transporter AcrB TolC docking domain, DN and DC subdomains"/>
    <property type="match status" value="2"/>
</dbReference>
<dbReference type="GO" id="GO:0042910">
    <property type="term" value="F:xenobiotic transmembrane transporter activity"/>
    <property type="evidence" value="ECO:0007669"/>
    <property type="project" value="TreeGrafter"/>
</dbReference>
<feature type="transmembrane region" description="Helical" evidence="1">
    <location>
        <begin position="339"/>
        <end position="356"/>
    </location>
</feature>
<dbReference type="SUPFAM" id="SSF82866">
    <property type="entry name" value="Multidrug efflux transporter AcrB transmembrane domain"/>
    <property type="match status" value="2"/>
</dbReference>
<accession>A0A3D5QDS2</accession>
<dbReference type="Gene3D" id="3.30.70.1430">
    <property type="entry name" value="Multidrug efflux transporter AcrB pore domain"/>
    <property type="match status" value="2"/>
</dbReference>
<reference evidence="2 3" key="1">
    <citation type="journal article" date="2018" name="Nat. Biotechnol.">
        <title>A standardized bacterial taxonomy based on genome phylogeny substantially revises the tree of life.</title>
        <authorList>
            <person name="Parks D.H."/>
            <person name="Chuvochina M."/>
            <person name="Waite D.W."/>
            <person name="Rinke C."/>
            <person name="Skarshewski A."/>
            <person name="Chaumeil P.A."/>
            <person name="Hugenholtz P."/>
        </authorList>
    </citation>
    <scope>NUCLEOTIDE SEQUENCE [LARGE SCALE GENOMIC DNA]</scope>
    <source>
        <strain evidence="2">UBA8672</strain>
    </source>
</reference>
<feature type="transmembrane region" description="Helical" evidence="1">
    <location>
        <begin position="889"/>
        <end position="910"/>
    </location>
</feature>
<feature type="transmembrane region" description="Helical" evidence="1">
    <location>
        <begin position="922"/>
        <end position="943"/>
    </location>
</feature>
<comment type="caution">
    <text evidence="2">The sequence shown here is derived from an EMBL/GenBank/DDBJ whole genome shotgun (WGS) entry which is preliminary data.</text>
</comment>
<feature type="transmembrane region" description="Helical" evidence="1">
    <location>
        <begin position="363"/>
        <end position="383"/>
    </location>
</feature>
<dbReference type="InterPro" id="IPR001036">
    <property type="entry name" value="Acrflvin-R"/>
</dbReference>
<keyword evidence="1" id="KW-1133">Transmembrane helix</keyword>
<evidence type="ECO:0000256" key="1">
    <source>
        <dbReference type="SAM" id="Phobius"/>
    </source>
</evidence>
<dbReference type="PRINTS" id="PR00702">
    <property type="entry name" value="ACRIFLAVINRP"/>
</dbReference>
<dbReference type="Gene3D" id="3.30.70.1320">
    <property type="entry name" value="Multidrug efflux transporter AcrB pore domain like"/>
    <property type="match status" value="1"/>
</dbReference>
<protein>
    <submittedName>
        <fullName evidence="2">AcrB/AcrD/AcrF family protein</fullName>
    </submittedName>
</protein>
<dbReference type="Gene3D" id="3.30.70.1440">
    <property type="entry name" value="Multidrug efflux transporter AcrB pore domain"/>
    <property type="match status" value="1"/>
</dbReference>
<feature type="transmembrane region" description="Helical" evidence="1">
    <location>
        <begin position="864"/>
        <end position="883"/>
    </location>
</feature>
<organism evidence="2 3">
    <name type="scientific">Flexistipes sinusarabici</name>
    <dbReference type="NCBI Taxonomy" id="2352"/>
    <lineage>
        <taxon>Bacteria</taxon>
        <taxon>Pseudomonadati</taxon>
        <taxon>Deferribacterota</taxon>
        <taxon>Deferribacteres</taxon>
        <taxon>Deferribacterales</taxon>
        <taxon>Flexistipitaceae</taxon>
        <taxon>Flexistipes</taxon>
    </lineage>
</organism>
<dbReference type="PANTHER" id="PTHR32063:SF0">
    <property type="entry name" value="SWARMING MOTILITY PROTEIN SWRC"/>
    <property type="match status" value="1"/>
</dbReference>
<feature type="transmembrane region" description="Helical" evidence="1">
    <location>
        <begin position="389"/>
        <end position="413"/>
    </location>
</feature>
<dbReference type="AlphaFoldDB" id="A0A3D5QDS2"/>
<dbReference type="Pfam" id="PF00873">
    <property type="entry name" value="ACR_tran"/>
    <property type="match status" value="1"/>
</dbReference>
<name>A0A3D5QDS2_FLESI</name>